<dbReference type="FunFam" id="1.10.510.10:FF:001023">
    <property type="entry name" value="Os07g0541700 protein"/>
    <property type="match status" value="1"/>
</dbReference>
<dbReference type="InterPro" id="IPR017441">
    <property type="entry name" value="Protein_kinase_ATP_BS"/>
</dbReference>
<dbReference type="SMR" id="A0A8I6XHW3"/>
<dbReference type="GO" id="GO:0007165">
    <property type="term" value="P:signal transduction"/>
    <property type="evidence" value="ECO:0000318"/>
    <property type="project" value="GO_Central"/>
</dbReference>
<keyword evidence="6 9" id="KW-0067">ATP-binding</keyword>
<protein>
    <recommendedName>
        <fullName evidence="1">non-specific serine/threonine protein kinase</fullName>
        <ecNumber evidence="1">2.7.11.1</ecNumber>
    </recommendedName>
</protein>
<evidence type="ECO:0000256" key="8">
    <source>
        <dbReference type="ARBA" id="ARBA00048679"/>
    </source>
</evidence>
<dbReference type="AlphaFoldDB" id="A0A8I6XHW3"/>
<feature type="binding site" evidence="9">
    <location>
        <position position="437"/>
    </location>
    <ligand>
        <name>ATP</name>
        <dbReference type="ChEBI" id="CHEBI:30616"/>
    </ligand>
</feature>
<feature type="region of interest" description="Disordered" evidence="10">
    <location>
        <begin position="24"/>
        <end position="60"/>
    </location>
</feature>
<dbReference type="SMART" id="SM00219">
    <property type="entry name" value="TyrKc"/>
    <property type="match status" value="1"/>
</dbReference>
<comment type="catalytic activity">
    <reaction evidence="8">
        <text>L-seryl-[protein] + ATP = O-phospho-L-seryl-[protein] + ADP + H(+)</text>
        <dbReference type="Rhea" id="RHEA:17989"/>
        <dbReference type="Rhea" id="RHEA-COMP:9863"/>
        <dbReference type="Rhea" id="RHEA-COMP:11604"/>
        <dbReference type="ChEBI" id="CHEBI:15378"/>
        <dbReference type="ChEBI" id="CHEBI:29999"/>
        <dbReference type="ChEBI" id="CHEBI:30616"/>
        <dbReference type="ChEBI" id="CHEBI:83421"/>
        <dbReference type="ChEBI" id="CHEBI:456216"/>
        <dbReference type="EC" id="2.7.11.1"/>
    </reaction>
</comment>
<evidence type="ECO:0000256" key="3">
    <source>
        <dbReference type="ARBA" id="ARBA00022679"/>
    </source>
</evidence>
<dbReference type="InterPro" id="IPR008266">
    <property type="entry name" value="Tyr_kinase_AS"/>
</dbReference>
<evidence type="ECO:0000259" key="11">
    <source>
        <dbReference type="PROSITE" id="PS50011"/>
    </source>
</evidence>
<evidence type="ECO:0000313" key="12">
    <source>
        <dbReference type="EnsemblPlants" id="HORVU.MOREX.r3.3HG0307340.1"/>
    </source>
</evidence>
<keyword evidence="2" id="KW-0723">Serine/threonine-protein kinase</keyword>
<keyword evidence="13" id="KW-1185">Reference proteome</keyword>
<dbReference type="Proteomes" id="UP000011116">
    <property type="component" value="Chromosome 3H"/>
</dbReference>
<dbReference type="EC" id="2.7.11.1" evidence="1"/>
<dbReference type="FunFam" id="3.30.200.20:FF:000162">
    <property type="entry name" value="Adenine nucleotide alpha hydrolase-like domain kinase"/>
    <property type="match status" value="1"/>
</dbReference>
<accession>A0A8I6XHW3</accession>
<keyword evidence="4 9" id="KW-0547">Nucleotide-binding</keyword>
<comment type="catalytic activity">
    <reaction evidence="7">
        <text>L-threonyl-[protein] + ATP = O-phospho-L-threonyl-[protein] + ADP + H(+)</text>
        <dbReference type="Rhea" id="RHEA:46608"/>
        <dbReference type="Rhea" id="RHEA-COMP:11060"/>
        <dbReference type="Rhea" id="RHEA-COMP:11605"/>
        <dbReference type="ChEBI" id="CHEBI:15378"/>
        <dbReference type="ChEBI" id="CHEBI:30013"/>
        <dbReference type="ChEBI" id="CHEBI:30616"/>
        <dbReference type="ChEBI" id="CHEBI:61977"/>
        <dbReference type="ChEBI" id="CHEBI:456216"/>
        <dbReference type="EC" id="2.7.11.1"/>
    </reaction>
</comment>
<name>A0A8I6XHW3_HORVV</name>
<dbReference type="InterPro" id="IPR000719">
    <property type="entry name" value="Prot_kinase_dom"/>
</dbReference>
<dbReference type="OrthoDB" id="310217at2759"/>
<dbReference type="Pfam" id="PF00069">
    <property type="entry name" value="Pkinase"/>
    <property type="match status" value="1"/>
</dbReference>
<dbReference type="KEGG" id="hvg:123445129"/>
<evidence type="ECO:0000256" key="4">
    <source>
        <dbReference type="ARBA" id="ARBA00022741"/>
    </source>
</evidence>
<feature type="domain" description="Protein kinase" evidence="11">
    <location>
        <begin position="409"/>
        <end position="684"/>
    </location>
</feature>
<gene>
    <name evidence="12" type="primary">LOC123445129</name>
</gene>
<dbReference type="PROSITE" id="PS50011">
    <property type="entry name" value="PROTEIN_KINASE_DOM"/>
    <property type="match status" value="1"/>
</dbReference>
<evidence type="ECO:0000256" key="7">
    <source>
        <dbReference type="ARBA" id="ARBA00047899"/>
    </source>
</evidence>
<dbReference type="PROSITE" id="PS00107">
    <property type="entry name" value="PROTEIN_KINASE_ATP"/>
    <property type="match status" value="1"/>
</dbReference>
<dbReference type="GO" id="GO:0005886">
    <property type="term" value="C:plasma membrane"/>
    <property type="evidence" value="ECO:0000318"/>
    <property type="project" value="GO_Central"/>
</dbReference>
<evidence type="ECO:0000313" key="13">
    <source>
        <dbReference type="Proteomes" id="UP000011116"/>
    </source>
</evidence>
<dbReference type="PANTHER" id="PTHR47989">
    <property type="entry name" value="OS01G0750732 PROTEIN"/>
    <property type="match status" value="1"/>
</dbReference>
<dbReference type="GeneID" id="123445129"/>
<evidence type="ECO:0000256" key="2">
    <source>
        <dbReference type="ARBA" id="ARBA00022527"/>
    </source>
</evidence>
<dbReference type="GO" id="GO:0005524">
    <property type="term" value="F:ATP binding"/>
    <property type="evidence" value="ECO:0007669"/>
    <property type="project" value="UniProtKB-UniRule"/>
</dbReference>
<evidence type="ECO:0000256" key="1">
    <source>
        <dbReference type="ARBA" id="ARBA00012513"/>
    </source>
</evidence>
<sequence>MYSLLSRIYSAARSRLQVLITSLPGAHDGSRDSHRRRRRRDDRSRSSGTSTPISTPASMYSALSPVDDHAVATAAAARLAMAEEAPGAGPAAVPISLSPLLPPPQMVVVALDATRDHREVEVRMSLRALVARGDILRGGDSLLVLGVLHSVTNPSEGRAPPLVGYQTKASSDSFAGTSLRYLGDQVAKKAEYYKDKLLQDVEELRQVGISVTLKVCPGSPARVVIIHEINSSKAAWVVLDRHFRRDFKHFEKHIACKVAAFQDNLSVQTLKSIRTNLSSKSMGETKDLQNLVVSLDLSSKTLDTDKVRVSIRSSPVSYFASLTNHEMYYTPSVVGSSIQDFTPSMSATSILVIDETEFNAKCIEDNMTGHYDSSERPVLCAGCGLRSVLYIKESMKYPFSEIQSATSDFSTENLVGEGGFGHVYKGKLKDGQVIAAKLRKEASAQGYTEFFSEVQVLSFARHRNIVMLLGYCCKESYNILVYEYICNNSLEWHLFDKSAGLLEWHKRHAIALGIAKGLRFLHEECRAGPIIHRDLRPSNVLLTHDFVPMLGDFGLAKWKAVNASIHTRVLGQSGYLAPEYAEYSIVSVRTDVYAFGIVLFQLISGRKVLEEREGQCTHILQWAEPLVESLALHDLIDERIADTYDTYGLYHLARAAYLCVRTNPEQRPSMGEVVRLIETENEHIRDLSRQFIPHFTK</sequence>
<keyword evidence="5" id="KW-0418">Kinase</keyword>
<dbReference type="Gene3D" id="3.30.200.20">
    <property type="entry name" value="Phosphorylase Kinase, domain 1"/>
    <property type="match status" value="1"/>
</dbReference>
<dbReference type="InterPro" id="IPR020635">
    <property type="entry name" value="Tyr_kinase_cat_dom"/>
</dbReference>
<proteinExistence type="predicted"/>
<dbReference type="RefSeq" id="XP_044978003.1">
    <property type="nucleotide sequence ID" value="XM_045122068.1"/>
</dbReference>
<reference evidence="12" key="2">
    <citation type="submission" date="2020-10" db="EMBL/GenBank/DDBJ databases">
        <authorList>
            <person name="Scholz U."/>
            <person name="Mascher M."/>
            <person name="Fiebig A."/>
        </authorList>
    </citation>
    <scope>NUCLEOTIDE SEQUENCE [LARGE SCALE GENOMIC DNA]</scope>
    <source>
        <strain evidence="12">cv. Morex</strain>
    </source>
</reference>
<reference evidence="12" key="3">
    <citation type="submission" date="2022-01" db="UniProtKB">
        <authorList>
            <consortium name="EnsemblPlants"/>
        </authorList>
    </citation>
    <scope>IDENTIFICATION</scope>
    <source>
        <strain evidence="12">subsp. vulgare</strain>
    </source>
</reference>
<dbReference type="PROSITE" id="PS00109">
    <property type="entry name" value="PROTEIN_KINASE_TYR"/>
    <property type="match status" value="1"/>
</dbReference>
<organism evidence="12 13">
    <name type="scientific">Hordeum vulgare subsp. vulgare</name>
    <name type="common">Domesticated barley</name>
    <dbReference type="NCBI Taxonomy" id="112509"/>
    <lineage>
        <taxon>Eukaryota</taxon>
        <taxon>Viridiplantae</taxon>
        <taxon>Streptophyta</taxon>
        <taxon>Embryophyta</taxon>
        <taxon>Tracheophyta</taxon>
        <taxon>Spermatophyta</taxon>
        <taxon>Magnoliopsida</taxon>
        <taxon>Liliopsida</taxon>
        <taxon>Poales</taxon>
        <taxon>Poaceae</taxon>
        <taxon>BOP clade</taxon>
        <taxon>Pooideae</taxon>
        <taxon>Triticodae</taxon>
        <taxon>Triticeae</taxon>
        <taxon>Hordeinae</taxon>
        <taxon>Hordeum</taxon>
    </lineage>
</organism>
<dbReference type="SUPFAM" id="SSF56112">
    <property type="entry name" value="Protein kinase-like (PK-like)"/>
    <property type="match status" value="1"/>
</dbReference>
<evidence type="ECO:0000256" key="10">
    <source>
        <dbReference type="SAM" id="MobiDB-lite"/>
    </source>
</evidence>
<evidence type="ECO:0000256" key="9">
    <source>
        <dbReference type="PROSITE-ProRule" id="PRU10141"/>
    </source>
</evidence>
<dbReference type="Gene3D" id="1.10.510.10">
    <property type="entry name" value="Transferase(Phosphotransferase) domain 1"/>
    <property type="match status" value="1"/>
</dbReference>
<dbReference type="InterPro" id="IPR011009">
    <property type="entry name" value="Kinase-like_dom_sf"/>
</dbReference>
<reference evidence="13" key="1">
    <citation type="journal article" date="2012" name="Nature">
        <title>A physical, genetic and functional sequence assembly of the barley genome.</title>
        <authorList>
            <consortium name="The International Barley Genome Sequencing Consortium"/>
            <person name="Mayer K.F."/>
            <person name="Waugh R."/>
            <person name="Brown J.W."/>
            <person name="Schulman A."/>
            <person name="Langridge P."/>
            <person name="Platzer M."/>
            <person name="Fincher G.B."/>
            <person name="Muehlbauer G.J."/>
            <person name="Sato K."/>
            <person name="Close T.J."/>
            <person name="Wise R.P."/>
            <person name="Stein N."/>
        </authorList>
    </citation>
    <scope>NUCLEOTIDE SEQUENCE [LARGE SCALE GENOMIC DNA]</scope>
    <source>
        <strain evidence="13">cv. Morex</strain>
    </source>
</reference>
<dbReference type="GO" id="GO:0004674">
    <property type="term" value="F:protein serine/threonine kinase activity"/>
    <property type="evidence" value="ECO:0007669"/>
    <property type="project" value="UniProtKB-KW"/>
</dbReference>
<dbReference type="GO" id="GO:0004713">
    <property type="term" value="F:protein tyrosine kinase activity"/>
    <property type="evidence" value="ECO:0007669"/>
    <property type="project" value="InterPro"/>
</dbReference>
<dbReference type="EnsemblPlants" id="HORVU.MOREX.r3.3HG0307340.1">
    <property type="protein sequence ID" value="HORVU.MOREX.r3.3HG0307340.1"/>
    <property type="gene ID" value="HORVU.MOREX.r3.3HG0307340"/>
</dbReference>
<dbReference type="GO" id="GO:0004672">
    <property type="term" value="F:protein kinase activity"/>
    <property type="evidence" value="ECO:0000318"/>
    <property type="project" value="GO_Central"/>
</dbReference>
<keyword evidence="3" id="KW-0808">Transferase</keyword>
<dbReference type="Gramene" id="HORVU.MOREX.r3.3HG0307340.1">
    <property type="protein sequence ID" value="HORVU.MOREX.r3.3HG0307340.1"/>
    <property type="gene ID" value="HORVU.MOREX.r3.3HG0307340"/>
</dbReference>
<evidence type="ECO:0000256" key="5">
    <source>
        <dbReference type="ARBA" id="ARBA00022777"/>
    </source>
</evidence>
<dbReference type="PANTHER" id="PTHR47989:SF14">
    <property type="entry name" value="INACTIVE PROTEIN KINASE SELMODRAFT_444075"/>
    <property type="match status" value="1"/>
</dbReference>
<evidence type="ECO:0000256" key="6">
    <source>
        <dbReference type="ARBA" id="ARBA00022840"/>
    </source>
</evidence>